<evidence type="ECO:0000256" key="5">
    <source>
        <dbReference type="ARBA" id="ARBA00022833"/>
    </source>
</evidence>
<evidence type="ECO:0000256" key="7">
    <source>
        <dbReference type="PROSITE-ProRule" id="PRU00042"/>
    </source>
</evidence>
<dbReference type="InterPro" id="IPR036236">
    <property type="entry name" value="Znf_C2H2_sf"/>
</dbReference>
<dbReference type="Pfam" id="PF00096">
    <property type="entry name" value="zf-C2H2"/>
    <property type="match status" value="3"/>
</dbReference>
<evidence type="ECO:0000256" key="6">
    <source>
        <dbReference type="ARBA" id="ARBA00023242"/>
    </source>
</evidence>
<keyword evidence="2" id="KW-0479">Metal-binding</keyword>
<keyword evidence="6" id="KW-0539">Nucleus</keyword>
<protein>
    <submittedName>
        <fullName evidence="9">Zinc finger protein 624</fullName>
    </submittedName>
</protein>
<keyword evidence="3" id="KW-0677">Repeat</keyword>
<organism evidence="9">
    <name type="scientific">Cacopsylla melanoneura</name>
    <dbReference type="NCBI Taxonomy" id="428564"/>
    <lineage>
        <taxon>Eukaryota</taxon>
        <taxon>Metazoa</taxon>
        <taxon>Ecdysozoa</taxon>
        <taxon>Arthropoda</taxon>
        <taxon>Hexapoda</taxon>
        <taxon>Insecta</taxon>
        <taxon>Pterygota</taxon>
        <taxon>Neoptera</taxon>
        <taxon>Paraneoptera</taxon>
        <taxon>Hemiptera</taxon>
        <taxon>Sternorrhyncha</taxon>
        <taxon>Psylloidea</taxon>
        <taxon>Psyllidae</taxon>
        <taxon>Psyllinae</taxon>
        <taxon>Cacopsylla</taxon>
    </lineage>
</organism>
<evidence type="ECO:0000256" key="3">
    <source>
        <dbReference type="ARBA" id="ARBA00022737"/>
    </source>
</evidence>
<dbReference type="Gene3D" id="3.30.160.60">
    <property type="entry name" value="Classic Zinc Finger"/>
    <property type="match status" value="4"/>
</dbReference>
<comment type="subcellular location">
    <subcellularLocation>
        <location evidence="1">Nucleus</location>
    </subcellularLocation>
</comment>
<reference evidence="9" key="1">
    <citation type="submission" date="2021-05" db="EMBL/GenBank/DDBJ databases">
        <authorList>
            <person name="Alioto T."/>
            <person name="Alioto T."/>
            <person name="Gomez Garrido J."/>
        </authorList>
    </citation>
    <scope>NUCLEOTIDE SEQUENCE</scope>
</reference>
<feature type="domain" description="C2H2-type" evidence="8">
    <location>
        <begin position="387"/>
        <end position="414"/>
    </location>
</feature>
<dbReference type="InterPro" id="IPR013087">
    <property type="entry name" value="Znf_C2H2_type"/>
</dbReference>
<dbReference type="PROSITE" id="PS50157">
    <property type="entry name" value="ZINC_FINGER_C2H2_2"/>
    <property type="match status" value="5"/>
</dbReference>
<evidence type="ECO:0000256" key="2">
    <source>
        <dbReference type="ARBA" id="ARBA00022723"/>
    </source>
</evidence>
<evidence type="ECO:0000313" key="9">
    <source>
        <dbReference type="EMBL" id="CAG6775272.1"/>
    </source>
</evidence>
<feature type="domain" description="C2H2-type" evidence="8">
    <location>
        <begin position="202"/>
        <end position="232"/>
    </location>
</feature>
<proteinExistence type="predicted"/>
<evidence type="ECO:0000256" key="4">
    <source>
        <dbReference type="ARBA" id="ARBA00022771"/>
    </source>
</evidence>
<evidence type="ECO:0000256" key="1">
    <source>
        <dbReference type="ARBA" id="ARBA00004123"/>
    </source>
</evidence>
<dbReference type="PROSITE" id="PS00028">
    <property type="entry name" value="ZINC_FINGER_C2H2_1"/>
    <property type="match status" value="5"/>
</dbReference>
<dbReference type="PANTHER" id="PTHR24406">
    <property type="entry name" value="TRANSCRIPTIONAL REPRESSOR CTCFL-RELATED"/>
    <property type="match status" value="1"/>
</dbReference>
<evidence type="ECO:0000259" key="8">
    <source>
        <dbReference type="PROSITE" id="PS50157"/>
    </source>
</evidence>
<dbReference type="GO" id="GO:0008270">
    <property type="term" value="F:zinc ion binding"/>
    <property type="evidence" value="ECO:0007669"/>
    <property type="project" value="UniProtKB-KW"/>
</dbReference>
<dbReference type="AlphaFoldDB" id="A0A8D9F377"/>
<keyword evidence="4 7" id="KW-0863">Zinc-finger</keyword>
<feature type="domain" description="C2H2-type" evidence="8">
    <location>
        <begin position="174"/>
        <end position="201"/>
    </location>
</feature>
<feature type="domain" description="C2H2-type" evidence="8">
    <location>
        <begin position="415"/>
        <end position="443"/>
    </location>
</feature>
<keyword evidence="5" id="KW-0862">Zinc</keyword>
<sequence length="446" mass="52580">MWKWCPRIDSESSEDLSNMLTTSSPIDTLIHEILPGDEKLENYQNFLEDQVLDHAQINETEIQIQEVNFAEFSEEDNFDLVNTIPEKIEEYFEDDLKSTQPLDMEFVEDQENPEDDQKVQTIVKEPTKESMNLNRRIHSCCFCTKEFRLVKNYHAHLQAEHDVTPNKHKKFSLGACGQCGKVFKSRENLRLHLSVHNEEASFGCAVEFCNANFKSKRYLIRHLKKYHSLSTRQDKDTNRKRKLVSSKDFIIKCEACNQSFRNHFEYGGHKLKCSLVLVKTKQESSIEPENSFTLGIRSDKITKPHVTKKSDPEVTTVWDDKTGTWRYPCTQCDRTYQNKKSLYVHVQSHKGVKYRYKSQMKMCLLCEKMVTNLSAHYKEVHEDERHFPCNHCDKTFKRKLHLTVHLRRHTGEKPYPCYFCEKRFGQIADRNKHLQAIHGFKKNKEL</sequence>
<accession>A0A8D9F377</accession>
<feature type="domain" description="C2H2-type" evidence="8">
    <location>
        <begin position="327"/>
        <end position="354"/>
    </location>
</feature>
<dbReference type="SMART" id="SM00355">
    <property type="entry name" value="ZnF_C2H2"/>
    <property type="match status" value="8"/>
</dbReference>
<dbReference type="GO" id="GO:0005634">
    <property type="term" value="C:nucleus"/>
    <property type="evidence" value="ECO:0007669"/>
    <property type="project" value="UniProtKB-SubCell"/>
</dbReference>
<dbReference type="EMBL" id="HBUF01597893">
    <property type="protein sequence ID" value="CAG6775272.1"/>
    <property type="molecule type" value="Transcribed_RNA"/>
</dbReference>
<name>A0A8D9F377_9HEMI</name>
<dbReference type="InterPro" id="IPR050888">
    <property type="entry name" value="ZnF_C2H2-type_TF"/>
</dbReference>
<dbReference type="FunFam" id="3.30.160.60:FF:000870">
    <property type="entry name" value="zinc finger protein 197 isoform X1"/>
    <property type="match status" value="1"/>
</dbReference>
<dbReference type="SUPFAM" id="SSF57667">
    <property type="entry name" value="beta-beta-alpha zinc fingers"/>
    <property type="match status" value="3"/>
</dbReference>